<gene>
    <name evidence="2" type="ORF">BGI27_11035</name>
    <name evidence="3" type="ORF">CGU29_10295</name>
</gene>
<evidence type="ECO:0000313" key="5">
    <source>
        <dbReference type="Proteomes" id="UP000623509"/>
    </source>
</evidence>
<accession>A0A272ERQ5</accession>
<dbReference type="RefSeq" id="WP_095524939.1">
    <property type="nucleotide sequence ID" value="NZ_MDUX01000035.1"/>
</dbReference>
<dbReference type="AlphaFoldDB" id="A0A272ERQ5"/>
<name>A0A272ERQ5_9RHOO</name>
<dbReference type="Proteomes" id="UP000216107">
    <property type="component" value="Unassembled WGS sequence"/>
</dbReference>
<dbReference type="OrthoDB" id="9180803at2"/>
<evidence type="ECO:0000256" key="1">
    <source>
        <dbReference type="SAM" id="MobiDB-lite"/>
    </source>
</evidence>
<evidence type="ECO:0000313" key="3">
    <source>
        <dbReference type="EMBL" id="PAS92774.1"/>
    </source>
</evidence>
<feature type="region of interest" description="Disordered" evidence="1">
    <location>
        <begin position="17"/>
        <end position="38"/>
    </location>
</feature>
<dbReference type="EMBL" id="NMRN01000030">
    <property type="protein sequence ID" value="PAS92774.1"/>
    <property type="molecule type" value="Genomic_DNA"/>
</dbReference>
<protein>
    <submittedName>
        <fullName evidence="3">Uncharacterized protein</fullName>
    </submittedName>
</protein>
<organism evidence="3 4">
    <name type="scientific">Candidatus Dactylopiibacterium carminicum</name>
    <dbReference type="NCBI Taxonomy" id="857335"/>
    <lineage>
        <taxon>Bacteria</taxon>
        <taxon>Pseudomonadati</taxon>
        <taxon>Pseudomonadota</taxon>
        <taxon>Betaproteobacteria</taxon>
        <taxon>Rhodocyclales</taxon>
        <taxon>Rhodocyclaceae</taxon>
        <taxon>Candidatus Dactylopiibacterium</taxon>
    </lineage>
</organism>
<evidence type="ECO:0000313" key="4">
    <source>
        <dbReference type="Proteomes" id="UP000216107"/>
    </source>
</evidence>
<keyword evidence="5" id="KW-1185">Reference proteome</keyword>
<sequence>MSIQGLGAAASLYQATNRQTVPRQIQTPEAANSAEKVSVSDAARSLLANEARANPAPAAASALSSFDTDKGRVELDIDQYFSSTPANPAAELPPLLMPTQQNIDALSAHVSKAFPAFLAKNGIPEAPSSISFDSQGQPVFPADYPYAEKLRTALEETPGMARELSTLSALTEFKQVLDESVEFQSEYQRAANKRELDAVLAKYSSLLSGNAASPQATLGFHAGGQLAGISLS</sequence>
<reference evidence="2 5" key="1">
    <citation type="submission" date="2016-08" db="EMBL/GenBank/DDBJ databases">
        <title>Candidatus Dactylopiibacterium carminicum genome sequence.</title>
        <authorList>
            <person name="Ramirez-Puebla S.T."/>
            <person name="Ormeno-Orrillo E."/>
            <person name="Vera-Ponce De Leon A."/>
            <person name="Luis L."/>
            <person name="Sanchez-Flores A."/>
            <person name="Monica R."/>
            <person name="Martinez-Romero E."/>
        </authorList>
    </citation>
    <scope>NUCLEOTIDE SEQUENCE [LARGE SCALE GENOMIC DNA]</scope>
    <source>
        <strain evidence="2">END1</strain>
    </source>
</reference>
<evidence type="ECO:0000313" key="2">
    <source>
        <dbReference type="EMBL" id="KAF7598858.1"/>
    </source>
</evidence>
<dbReference type="Proteomes" id="UP000623509">
    <property type="component" value="Unassembled WGS sequence"/>
</dbReference>
<dbReference type="EMBL" id="MDUX01000035">
    <property type="protein sequence ID" value="KAF7598858.1"/>
    <property type="molecule type" value="Genomic_DNA"/>
</dbReference>
<feature type="compositionally biased region" description="Polar residues" evidence="1">
    <location>
        <begin position="17"/>
        <end position="30"/>
    </location>
</feature>
<comment type="caution">
    <text evidence="3">The sequence shown here is derived from an EMBL/GenBank/DDBJ whole genome shotgun (WGS) entry which is preliminary data.</text>
</comment>
<reference evidence="3 4" key="2">
    <citation type="submission" date="2017-07" db="EMBL/GenBank/DDBJ databases">
        <title>Candidatus Dactylopiibacterium carminicum, a nitrogen-fixing symbiont of the cochineal insect Dactylopius coccus and Dactylopius opuntiae (Hemiptera: Coccoidea: Dactylopiidae).</title>
        <authorList>
            <person name="Vera A."/>
        </authorList>
    </citation>
    <scope>NUCLEOTIDE SEQUENCE [LARGE SCALE GENOMIC DNA]</scope>
    <source>
        <strain evidence="3 4">NFDCM</strain>
    </source>
</reference>
<proteinExistence type="predicted"/>